<dbReference type="PANTHER" id="PTHR27008">
    <property type="entry name" value="OS04G0122200 PROTEIN"/>
    <property type="match status" value="1"/>
</dbReference>
<name>A0ABQ5BTH9_9ASTR</name>
<evidence type="ECO:0000259" key="10">
    <source>
        <dbReference type="PROSITE" id="PS50011"/>
    </source>
</evidence>
<dbReference type="SUPFAM" id="SSF52058">
    <property type="entry name" value="L domain-like"/>
    <property type="match status" value="2"/>
</dbReference>
<dbReference type="Pfam" id="PF13855">
    <property type="entry name" value="LRR_8"/>
    <property type="match status" value="1"/>
</dbReference>
<keyword evidence="6 9" id="KW-1133">Transmembrane helix</keyword>
<dbReference type="PROSITE" id="PS50011">
    <property type="entry name" value="PROTEIN_KINASE_DOM"/>
    <property type="match status" value="1"/>
</dbReference>
<dbReference type="PANTHER" id="PTHR27008:SF603">
    <property type="entry name" value="PROTEIN KINASE DOMAIN-CONTAINING PROTEIN"/>
    <property type="match status" value="1"/>
</dbReference>
<feature type="compositionally biased region" description="Basic and acidic residues" evidence="8">
    <location>
        <begin position="1949"/>
        <end position="1969"/>
    </location>
</feature>
<evidence type="ECO:0000256" key="1">
    <source>
        <dbReference type="ARBA" id="ARBA00004370"/>
    </source>
</evidence>
<keyword evidence="3" id="KW-0433">Leucine-rich repeat</keyword>
<evidence type="ECO:0000313" key="12">
    <source>
        <dbReference type="Proteomes" id="UP001151760"/>
    </source>
</evidence>
<dbReference type="InterPro" id="IPR000719">
    <property type="entry name" value="Prot_kinase_dom"/>
</dbReference>
<feature type="compositionally biased region" description="Polar residues" evidence="8">
    <location>
        <begin position="7"/>
        <end position="41"/>
    </location>
</feature>
<feature type="compositionally biased region" description="Pro residues" evidence="8">
    <location>
        <begin position="42"/>
        <end position="64"/>
    </location>
</feature>
<reference evidence="11" key="2">
    <citation type="submission" date="2022-01" db="EMBL/GenBank/DDBJ databases">
        <authorList>
            <person name="Yamashiro T."/>
            <person name="Shiraishi A."/>
            <person name="Satake H."/>
            <person name="Nakayama K."/>
        </authorList>
    </citation>
    <scope>NUCLEOTIDE SEQUENCE</scope>
</reference>
<comment type="caution">
    <text evidence="11">The sequence shown here is derived from an EMBL/GenBank/DDBJ whole genome shotgun (WGS) entry which is preliminary data.</text>
</comment>
<evidence type="ECO:0000256" key="5">
    <source>
        <dbReference type="ARBA" id="ARBA00022737"/>
    </source>
</evidence>
<keyword evidence="12" id="KW-1185">Reference proteome</keyword>
<dbReference type="Proteomes" id="UP001151760">
    <property type="component" value="Unassembled WGS sequence"/>
</dbReference>
<dbReference type="InterPro" id="IPR011009">
    <property type="entry name" value="Kinase-like_dom_sf"/>
</dbReference>
<evidence type="ECO:0000313" key="11">
    <source>
        <dbReference type="EMBL" id="GJT17098.1"/>
    </source>
</evidence>
<feature type="compositionally biased region" description="Polar residues" evidence="8">
    <location>
        <begin position="1925"/>
        <end position="1947"/>
    </location>
</feature>
<feature type="transmembrane region" description="Helical" evidence="9">
    <location>
        <begin position="1358"/>
        <end position="1380"/>
    </location>
</feature>
<evidence type="ECO:0000256" key="4">
    <source>
        <dbReference type="ARBA" id="ARBA00022692"/>
    </source>
</evidence>
<protein>
    <submittedName>
        <fullName evidence="11">Leucine-rich repeat protein</fullName>
    </submittedName>
</protein>
<dbReference type="InterPro" id="IPR013103">
    <property type="entry name" value="RVT_2"/>
</dbReference>
<evidence type="ECO:0000256" key="9">
    <source>
        <dbReference type="SAM" id="Phobius"/>
    </source>
</evidence>
<dbReference type="InterPro" id="IPR051809">
    <property type="entry name" value="Plant_receptor-like_S/T_kinase"/>
</dbReference>
<evidence type="ECO:0000256" key="7">
    <source>
        <dbReference type="ARBA" id="ARBA00023136"/>
    </source>
</evidence>
<dbReference type="Pfam" id="PF07727">
    <property type="entry name" value="RVT_2"/>
    <property type="match status" value="2"/>
</dbReference>
<dbReference type="Pfam" id="PF07714">
    <property type="entry name" value="PK_Tyr_Ser-Thr"/>
    <property type="match status" value="1"/>
</dbReference>
<sequence length="2328" mass="259976">MTPSSPPSYTFLDTQRSPLLTSLASKLPNPSTNIPHQTSIPTAPPITDPTQSPPHTGPNSPGPTFPTNQPTSHEPNNIQTQTQNNPLPPPIFDPPNPQTNTNPVNEPPRTHPMITRSQSGIVKPIERLSLHTSSLSPIPKSPFIALKDPNWCNAMYDEYNALVKNGTWILVPRPSDVNLVRSMWLFKHKFHADGTLSRYKARLVANGSNQQHGVDFDETFSPVVKPATIRTVLSLAVSRQWPIHQLDVKNAFLNGDLSETVYMHQPPGFVDSRYPNHVCLLQRSLYGLKQAPRAWFQRFAGYATRAGFSPSRCDSSLFIYTQGSQVAYLLIYVDDIILTASSPVLLQQIDYFLSQKKYARQLLERAHMVNCNPSRTPIDTDSKLGPDGVPVQDPTLYRSLAGGLQYLTFTRPDLSYAVQQVCLYMHDPREPHFAALKRIMRYVQGTLEPGLHLYASATTFLVGYTDADWAGCPFTRRSTSGYCVFLGDNLLSWSAKRQHTISRSSAEAEYRGVANVVAKTAWIRNLLRELHSPLLTATLVYCDNVTGHVRVLHVSSRFQYADIFTKGLPSALFEDFLFSLSGVNQLKNFDIMNEARVCWRGTTTVPERGVYGPLISAISMEYEFKPHGNTRTFIAVGIIALLCLTLTLLGIAWQRSYIGDRMKTDLKGLDVHTGIFTYRQIQAATDNFADSNKLGEGGFGSVYKSPQAIIHLSSSSGVSFLFYGLSIICLTFAIVSASYGGNETDYLALLSFKSMITQDPYKVLSSWNHSFHFCDWSGITCGKRHKRVTVLWLASQGLKGSLSPHVGNLSFLRHLYLWNNSFQGTIPHELGRLSWLRQLYFDDNKFSGVIPTNLSGCSNLENLWLARNKLAGSIPKEMSLLSKLADLVIHDNKFTGGISPFFGNITSMEDFIADRNPFGGNIPDSLGHWKSLKQLSCGRCNFSGSIPHSIFNLSLLVNISLFENQLTGSLPSQIGNQLPNLEFLHLRNNKLTGVLPHSLSNCSKLRFLEMNHNNFSGKLTVDFSKLRDIYMIQLGYNNFHGRGQADDTRFIDSLQNCTRLLELVLFRCNLIGVLPTSIGNLSDQLSFLSLGGNQLFGSIPSSIGSLVGLTILNLERNRFNGKIPTTIGNLQKLQYLSLSRNNFSGPIPTAIGNLSLLIEVDLDSNLFEGQIPSSLGNCKKLNLLNLADNRLSGNIPSQLLQLPSLTILLNLSQNSLSGSIPSEIKDLKMLSELDLSFNNFSGTITSSLGECISLTMLNLSGNIFKGIIPSSLSSLRGLEVLDLSQNNLSGKIPQFLDKWISLEYLNLSFNDFEGEVPVVGVFANATLFSIWGNNRLCGGLVTLELPRCKEMGSKKKRFPFFVLVIVIAPTLLIVLCYVYLLCKKKRNNQPSQPSESERFMKVSYNQLLKATDGFSIANLIGDVDFQGNDFKALVYEFMPNGSVHDWLHSSAAKSKLNLLQRINILRDVATTLDYLHNRCQTTIVHGDLKPSNILLDAHMVAHVRDFGLARLLGTDLNQNSSTGSMVSGARCQVMGMSTVLEYYYYRSCVIDGDEIVLISTEANAKKVEECLVAAMKIGVSCSVDSPPQLMKIKIVVIELQHILDVKDEFEEREECEDKKSLTNIGPDVCGADGTTPSKSRFNDSSGRADHAVHIEWYRWSSDSTTGAIYPNQVVSEPGYDKQRQKTYRDRGYDKGQEAEQKHVEIMEDMRYKVHAEYHNTVEDRIMDSDISFHATYCKEELERFKLRSSKDVRYIPVLKRRLISVGQLDEECYHVGFGDQQWKVTKGSLVVARGANVEACIWLRIGMNMLASKGNIPDVRKIDIYFLGVVTRENGASCRGSEDVIGKDTSLAHLKVFGCDSFVKVKDVCREAMKCTFIGSGSNKMSATDSSSLTNPIQKSQVVLVDIPENLAENDSIAAEHGLSSEITQSPGGSSDTIEVSENSGSFEDSGRSDQEYSEYKASSKEKGSETPQLRRSTRESMAPVRYSPSTNYLLLIENGEQESYSEALSSKEFVQWKKAINEETSSLENNQTWSLVRLPAGKKALQSKWVFKVKEEQDGKKRCKARLVVKGFQQKQEVDYNEIFSLVVKMTTIKLVLSIVAVENLHLEQLDIKTTFLHGDLDEDIYMAQPEGFQLVGKEENLICKLKKSLYGFKQAPRQRYLKFDSFMQRAGYNRCVMDHCCYLKKVVFEMKDGCSKKKVLDYVLTVGVTTVEWESRLQKSITILYSWNEEPCSDVHQVGDEIEVEVLRSFNWPSSELITEDGVLPERVYSQFMMLVQDTLIPCIESLLALRLAGAACSICSAVQKALNHAFLEKFGSNCNKEQCMS</sequence>
<dbReference type="Gene3D" id="3.30.200.20">
    <property type="entry name" value="Phosphorylase Kinase, domain 1"/>
    <property type="match status" value="1"/>
</dbReference>
<evidence type="ECO:0000256" key="6">
    <source>
        <dbReference type="ARBA" id="ARBA00022989"/>
    </source>
</evidence>
<proteinExistence type="inferred from homology"/>
<dbReference type="InterPro" id="IPR032675">
    <property type="entry name" value="LRR_dom_sf"/>
</dbReference>
<evidence type="ECO:0000256" key="3">
    <source>
        <dbReference type="ARBA" id="ARBA00022614"/>
    </source>
</evidence>
<dbReference type="InterPro" id="IPR001611">
    <property type="entry name" value="Leu-rich_rpt"/>
</dbReference>
<feature type="region of interest" description="Disordered" evidence="8">
    <location>
        <begin position="1924"/>
        <end position="1984"/>
    </location>
</feature>
<dbReference type="Pfam" id="PF00560">
    <property type="entry name" value="LRR_1"/>
    <property type="match status" value="6"/>
</dbReference>
<dbReference type="InterPro" id="IPR003591">
    <property type="entry name" value="Leu-rich_rpt_typical-subtyp"/>
</dbReference>
<reference evidence="11" key="1">
    <citation type="journal article" date="2022" name="Int. J. Mol. Sci.">
        <title>Draft Genome of Tanacetum Coccineum: Genomic Comparison of Closely Related Tanacetum-Family Plants.</title>
        <authorList>
            <person name="Yamashiro T."/>
            <person name="Shiraishi A."/>
            <person name="Nakayama K."/>
            <person name="Satake H."/>
        </authorList>
    </citation>
    <scope>NUCLEOTIDE SEQUENCE</scope>
</reference>
<dbReference type="EMBL" id="BQNB010013529">
    <property type="protein sequence ID" value="GJT17098.1"/>
    <property type="molecule type" value="Genomic_DNA"/>
</dbReference>
<feature type="region of interest" description="Disordered" evidence="8">
    <location>
        <begin position="1"/>
        <end position="111"/>
    </location>
</feature>
<gene>
    <name evidence="11" type="ORF">Tco_0875804</name>
</gene>
<dbReference type="Gene3D" id="3.80.10.10">
    <property type="entry name" value="Ribonuclease Inhibitor"/>
    <property type="match status" value="4"/>
</dbReference>
<feature type="compositionally biased region" description="Polar residues" evidence="8">
    <location>
        <begin position="65"/>
        <end position="74"/>
    </location>
</feature>
<dbReference type="SUPFAM" id="SSF56672">
    <property type="entry name" value="DNA/RNA polymerases"/>
    <property type="match status" value="1"/>
</dbReference>
<feature type="domain" description="Protein kinase" evidence="10">
    <location>
        <begin position="1313"/>
        <end position="1736"/>
    </location>
</feature>
<dbReference type="SMART" id="SM00220">
    <property type="entry name" value="S_TKc"/>
    <property type="match status" value="1"/>
</dbReference>
<keyword evidence="4 9" id="KW-0812">Transmembrane</keyword>
<feature type="compositionally biased region" description="Low complexity" evidence="8">
    <location>
        <begin position="75"/>
        <end position="85"/>
    </location>
</feature>
<keyword evidence="5" id="KW-0677">Repeat</keyword>
<dbReference type="InterPro" id="IPR043502">
    <property type="entry name" value="DNA/RNA_pol_sf"/>
</dbReference>
<dbReference type="PROSITE" id="PS00108">
    <property type="entry name" value="PROTEIN_KINASE_ST"/>
    <property type="match status" value="1"/>
</dbReference>
<dbReference type="Gene3D" id="1.10.510.10">
    <property type="entry name" value="Transferase(Phosphotransferase) domain 1"/>
    <property type="match status" value="1"/>
</dbReference>
<dbReference type="Pfam" id="PF08263">
    <property type="entry name" value="LRRNT_2"/>
    <property type="match status" value="1"/>
</dbReference>
<feature type="transmembrane region" description="Helical" evidence="9">
    <location>
        <begin position="633"/>
        <end position="653"/>
    </location>
</feature>
<accession>A0ABQ5BTH9</accession>
<comment type="subcellular location">
    <subcellularLocation>
        <location evidence="1">Membrane</location>
    </subcellularLocation>
</comment>
<dbReference type="SMART" id="SM00369">
    <property type="entry name" value="LRR_TYP"/>
    <property type="match status" value="6"/>
</dbReference>
<organism evidence="11 12">
    <name type="scientific">Tanacetum coccineum</name>
    <dbReference type="NCBI Taxonomy" id="301880"/>
    <lineage>
        <taxon>Eukaryota</taxon>
        <taxon>Viridiplantae</taxon>
        <taxon>Streptophyta</taxon>
        <taxon>Embryophyta</taxon>
        <taxon>Tracheophyta</taxon>
        <taxon>Spermatophyta</taxon>
        <taxon>Magnoliopsida</taxon>
        <taxon>eudicotyledons</taxon>
        <taxon>Gunneridae</taxon>
        <taxon>Pentapetalae</taxon>
        <taxon>asterids</taxon>
        <taxon>campanulids</taxon>
        <taxon>Asterales</taxon>
        <taxon>Asteraceae</taxon>
        <taxon>Asteroideae</taxon>
        <taxon>Anthemideae</taxon>
        <taxon>Anthemidinae</taxon>
        <taxon>Tanacetum</taxon>
    </lineage>
</organism>
<dbReference type="InterPro" id="IPR001245">
    <property type="entry name" value="Ser-Thr/Tyr_kinase_cat_dom"/>
</dbReference>
<evidence type="ECO:0000256" key="2">
    <source>
        <dbReference type="ARBA" id="ARBA00008684"/>
    </source>
</evidence>
<evidence type="ECO:0000256" key="8">
    <source>
        <dbReference type="SAM" id="MobiDB-lite"/>
    </source>
</evidence>
<dbReference type="InterPro" id="IPR013210">
    <property type="entry name" value="LRR_N_plant-typ"/>
</dbReference>
<dbReference type="SUPFAM" id="SSF56112">
    <property type="entry name" value="Protein kinase-like (PK-like)"/>
    <property type="match status" value="1"/>
</dbReference>
<dbReference type="InterPro" id="IPR008271">
    <property type="entry name" value="Ser/Thr_kinase_AS"/>
</dbReference>
<feature type="compositionally biased region" description="Pro residues" evidence="8">
    <location>
        <begin position="86"/>
        <end position="97"/>
    </location>
</feature>
<keyword evidence="7 9" id="KW-0472">Membrane</keyword>
<dbReference type="CDD" id="cd09272">
    <property type="entry name" value="RNase_HI_RT_Ty1"/>
    <property type="match status" value="1"/>
</dbReference>
<feature type="transmembrane region" description="Helical" evidence="9">
    <location>
        <begin position="720"/>
        <end position="741"/>
    </location>
</feature>
<comment type="similarity">
    <text evidence="2">Belongs to the protein kinase superfamily. Ser/Thr protein kinase family.</text>
</comment>